<evidence type="ECO:0000256" key="1">
    <source>
        <dbReference type="SAM" id="MobiDB-lite"/>
    </source>
</evidence>
<proteinExistence type="predicted"/>
<keyword evidence="3" id="KW-1185">Reference proteome</keyword>
<reference evidence="2" key="1">
    <citation type="submission" date="2020-10" db="EMBL/GenBank/DDBJ databases">
        <title>Chromosome-scale genome assembly of the Allis shad, Alosa alosa.</title>
        <authorList>
            <person name="Margot Z."/>
            <person name="Christophe K."/>
            <person name="Cabau C."/>
            <person name="Louis A."/>
            <person name="Berthelot C."/>
            <person name="Parey E."/>
            <person name="Roest Crollius H."/>
            <person name="Montfort J."/>
            <person name="Robinson-Rechavi M."/>
            <person name="Bucao C."/>
            <person name="Bouchez O."/>
            <person name="Gislard M."/>
            <person name="Lluch J."/>
            <person name="Milhes M."/>
            <person name="Lampietro C."/>
            <person name="Lopez Roques C."/>
            <person name="Donnadieu C."/>
            <person name="Braasch I."/>
            <person name="Desvignes T."/>
            <person name="Postlethwait J."/>
            <person name="Bobe J."/>
            <person name="Guiguen Y."/>
        </authorList>
    </citation>
    <scope>NUCLEOTIDE SEQUENCE</scope>
    <source>
        <strain evidence="2">M-15738</strain>
        <tissue evidence="2">Blood</tissue>
    </source>
</reference>
<protein>
    <submittedName>
        <fullName evidence="2">Uncharacterized protein</fullName>
    </submittedName>
</protein>
<dbReference type="AlphaFoldDB" id="A0AAV6GI65"/>
<sequence length="92" mass="10588">MKHLGRLPAPDKSLHHTLHSQRRRQALTPGHLANPGHCRGDRWHGRLTRDVGHFYSLFCRVAARPLTIERRLDCWLSPGWMMAHSCLIDSCS</sequence>
<name>A0AAV6GI65_9TELE</name>
<comment type="caution">
    <text evidence="2">The sequence shown here is derived from an EMBL/GenBank/DDBJ whole genome shotgun (WGS) entry which is preliminary data.</text>
</comment>
<gene>
    <name evidence="2" type="ORF">AALO_G00141700</name>
</gene>
<organism evidence="2 3">
    <name type="scientific">Alosa alosa</name>
    <name type="common">allis shad</name>
    <dbReference type="NCBI Taxonomy" id="278164"/>
    <lineage>
        <taxon>Eukaryota</taxon>
        <taxon>Metazoa</taxon>
        <taxon>Chordata</taxon>
        <taxon>Craniata</taxon>
        <taxon>Vertebrata</taxon>
        <taxon>Euteleostomi</taxon>
        <taxon>Actinopterygii</taxon>
        <taxon>Neopterygii</taxon>
        <taxon>Teleostei</taxon>
        <taxon>Clupei</taxon>
        <taxon>Clupeiformes</taxon>
        <taxon>Clupeoidei</taxon>
        <taxon>Clupeidae</taxon>
        <taxon>Alosa</taxon>
    </lineage>
</organism>
<feature type="region of interest" description="Disordered" evidence="1">
    <location>
        <begin position="1"/>
        <end position="31"/>
    </location>
</feature>
<dbReference type="Proteomes" id="UP000823561">
    <property type="component" value="Chromosome 10"/>
</dbReference>
<evidence type="ECO:0000313" key="3">
    <source>
        <dbReference type="Proteomes" id="UP000823561"/>
    </source>
</evidence>
<evidence type="ECO:0000313" key="2">
    <source>
        <dbReference type="EMBL" id="KAG5274928.1"/>
    </source>
</evidence>
<dbReference type="EMBL" id="JADWDJ010000010">
    <property type="protein sequence ID" value="KAG5274928.1"/>
    <property type="molecule type" value="Genomic_DNA"/>
</dbReference>
<feature type="compositionally biased region" description="Basic residues" evidence="1">
    <location>
        <begin position="15"/>
        <end position="25"/>
    </location>
</feature>
<accession>A0AAV6GI65</accession>